<proteinExistence type="predicted"/>
<reference evidence="3" key="1">
    <citation type="journal article" date="2014" name="Int. J. Syst. Evol. Microbiol.">
        <title>Complete genome sequence of Corynebacterium casei LMG S-19264T (=DSM 44701T), isolated from a smear-ripened cheese.</title>
        <authorList>
            <consortium name="US DOE Joint Genome Institute (JGI-PGF)"/>
            <person name="Walter F."/>
            <person name="Albersmeier A."/>
            <person name="Kalinowski J."/>
            <person name="Ruckert C."/>
        </authorList>
    </citation>
    <scope>NUCLEOTIDE SEQUENCE</scope>
    <source>
        <strain evidence="3">JCM 4988</strain>
    </source>
</reference>
<protein>
    <recommendedName>
        <fullName evidence="2">Novel STAND NTPase 1 domain-containing protein</fullName>
    </recommendedName>
</protein>
<dbReference type="Proteomes" id="UP000630936">
    <property type="component" value="Unassembled WGS sequence"/>
</dbReference>
<evidence type="ECO:0000256" key="1">
    <source>
        <dbReference type="SAM" id="MobiDB-lite"/>
    </source>
</evidence>
<evidence type="ECO:0000259" key="2">
    <source>
        <dbReference type="Pfam" id="PF20703"/>
    </source>
</evidence>
<feature type="domain" description="Novel STAND NTPase 1" evidence="2">
    <location>
        <begin position="72"/>
        <end position="168"/>
    </location>
</feature>
<keyword evidence="4" id="KW-1185">Reference proteome</keyword>
<feature type="compositionally biased region" description="Basic and acidic residues" evidence="1">
    <location>
        <begin position="176"/>
        <end position="189"/>
    </location>
</feature>
<dbReference type="EMBL" id="BMWG01000004">
    <property type="protein sequence ID" value="GGZ28013.1"/>
    <property type="molecule type" value="Genomic_DNA"/>
</dbReference>
<reference evidence="3" key="2">
    <citation type="submission" date="2020-09" db="EMBL/GenBank/DDBJ databases">
        <authorList>
            <person name="Sun Q."/>
            <person name="Ohkuma M."/>
        </authorList>
    </citation>
    <scope>NUCLEOTIDE SEQUENCE</scope>
    <source>
        <strain evidence="3">JCM 4988</strain>
    </source>
</reference>
<organism evidence="3 4">
    <name type="scientific">Streptomyces inusitatus</name>
    <dbReference type="NCBI Taxonomy" id="68221"/>
    <lineage>
        <taxon>Bacteria</taxon>
        <taxon>Bacillati</taxon>
        <taxon>Actinomycetota</taxon>
        <taxon>Actinomycetes</taxon>
        <taxon>Kitasatosporales</taxon>
        <taxon>Streptomycetaceae</taxon>
        <taxon>Streptomyces</taxon>
    </lineage>
</organism>
<dbReference type="Gene3D" id="2.40.10.10">
    <property type="entry name" value="Trypsin-like serine proteases"/>
    <property type="match status" value="1"/>
</dbReference>
<accession>A0A918PYX2</accession>
<dbReference type="InterPro" id="IPR043504">
    <property type="entry name" value="Peptidase_S1_PA_chymotrypsin"/>
</dbReference>
<sequence>MSAGDGSVPDSVVQVLAVDGEVAGAGFLVAADAVVTCAHVVRAAGQGPGGRVRLAFPHLPGAPRVWGEVPAEQRRMLMLLGSSGAGKTSLVNAGVLPALADGALSGSDRWLPVVTRPGQDFFAELENAGLPGASTDCLTASAGARLDAEPGFDRLLIVDQFEELLTRPGPVSDSDASERPHPWRVETCPRSRPGRSPCSCISGGGTRARHATE</sequence>
<gene>
    <name evidence="3" type="ORF">GCM10010387_21770</name>
</gene>
<feature type="region of interest" description="Disordered" evidence="1">
    <location>
        <begin position="167"/>
        <end position="213"/>
    </location>
</feature>
<evidence type="ECO:0000313" key="4">
    <source>
        <dbReference type="Proteomes" id="UP000630936"/>
    </source>
</evidence>
<dbReference type="SUPFAM" id="SSF50494">
    <property type="entry name" value="Trypsin-like serine proteases"/>
    <property type="match status" value="1"/>
</dbReference>
<dbReference type="Pfam" id="PF20703">
    <property type="entry name" value="nSTAND1"/>
    <property type="match status" value="1"/>
</dbReference>
<dbReference type="AlphaFoldDB" id="A0A918PYX2"/>
<evidence type="ECO:0000313" key="3">
    <source>
        <dbReference type="EMBL" id="GGZ28013.1"/>
    </source>
</evidence>
<name>A0A918PYX2_9ACTN</name>
<comment type="caution">
    <text evidence="3">The sequence shown here is derived from an EMBL/GenBank/DDBJ whole genome shotgun (WGS) entry which is preliminary data.</text>
</comment>
<dbReference type="InterPro" id="IPR009003">
    <property type="entry name" value="Peptidase_S1_PA"/>
</dbReference>
<dbReference type="RefSeq" id="WP_190122751.1">
    <property type="nucleotide sequence ID" value="NZ_BMWG01000004.1"/>
</dbReference>
<dbReference type="InterPro" id="IPR049052">
    <property type="entry name" value="nSTAND1"/>
</dbReference>